<name>A0A9W7VY78_9PEZI</name>
<dbReference type="Proteomes" id="UP001138500">
    <property type="component" value="Unassembled WGS sequence"/>
</dbReference>
<proteinExistence type="predicted"/>
<comment type="caution">
    <text evidence="1">The sequence shown here is derived from an EMBL/GenBank/DDBJ whole genome shotgun (WGS) entry which is preliminary data.</text>
</comment>
<organism evidence="1 2">
    <name type="scientific">Teratosphaeria destructans</name>
    <dbReference type="NCBI Taxonomy" id="418781"/>
    <lineage>
        <taxon>Eukaryota</taxon>
        <taxon>Fungi</taxon>
        <taxon>Dikarya</taxon>
        <taxon>Ascomycota</taxon>
        <taxon>Pezizomycotina</taxon>
        <taxon>Dothideomycetes</taxon>
        <taxon>Dothideomycetidae</taxon>
        <taxon>Mycosphaerellales</taxon>
        <taxon>Teratosphaeriaceae</taxon>
        <taxon>Teratosphaeria</taxon>
    </lineage>
</organism>
<keyword evidence="2" id="KW-1185">Reference proteome</keyword>
<accession>A0A9W7VY78</accession>
<sequence length="82" mass="9071">MTSSESRRVEGPKSEFTRGYFSVRSAGLDARVERHQVTGPLVPARASIQEDIWALNHAGDVVKTFDDLEREAHGHVPAVVQD</sequence>
<dbReference type="AlphaFoldDB" id="A0A9W7VY78"/>
<gene>
    <name evidence="1" type="ORF">Tdes44962_MAKER06005</name>
</gene>
<reference evidence="1 2" key="2">
    <citation type="journal article" date="2021" name="Curr. Genet.">
        <title>Genetic response to nitrogen starvation in the aggressive Eucalyptus foliar pathogen Teratosphaeria destructans.</title>
        <authorList>
            <person name="Havenga M."/>
            <person name="Wingfield B.D."/>
            <person name="Wingfield M.J."/>
            <person name="Dreyer L.L."/>
            <person name="Roets F."/>
            <person name="Aylward J."/>
        </authorList>
    </citation>
    <scope>NUCLEOTIDE SEQUENCE [LARGE SCALE GENOMIC DNA]</scope>
    <source>
        <strain evidence="1">CMW44962</strain>
    </source>
</reference>
<evidence type="ECO:0000313" key="2">
    <source>
        <dbReference type="Proteomes" id="UP001138500"/>
    </source>
</evidence>
<protein>
    <submittedName>
        <fullName evidence="1">Uncharacterized protein</fullName>
    </submittedName>
</protein>
<evidence type="ECO:0000313" key="1">
    <source>
        <dbReference type="EMBL" id="KAH9810774.1"/>
    </source>
</evidence>
<reference evidence="1 2" key="1">
    <citation type="journal article" date="2018" name="IMA Fungus">
        <title>IMA Genome-F 10: Nine draft genome sequences of Claviceps purpurea s.lat., including C. arundinis, C. humidiphila, and C. cf. spartinae, pseudomolecules for the pitch canker pathogen Fusarium circinatum, draft genome of Davidsoniella eucalypti, Grosmannia galeiformis, Quambalaria eucalypti, and Teratosphaeria destructans.</title>
        <authorList>
            <person name="Wingfield B.D."/>
            <person name="Liu M."/>
            <person name="Nguyen H.D."/>
            <person name="Lane F.A."/>
            <person name="Morgan S.W."/>
            <person name="De Vos L."/>
            <person name="Wilken P.M."/>
            <person name="Duong T.A."/>
            <person name="Aylward J."/>
            <person name="Coetzee M.P."/>
            <person name="Dadej K."/>
            <person name="De Beer Z.W."/>
            <person name="Findlay W."/>
            <person name="Havenga M."/>
            <person name="Kolarik M."/>
            <person name="Menzies J.G."/>
            <person name="Naidoo K."/>
            <person name="Pochopski O."/>
            <person name="Shoukouhi P."/>
            <person name="Santana Q.C."/>
            <person name="Seifert K.A."/>
            <person name="Soal N."/>
            <person name="Steenkamp E.T."/>
            <person name="Tatham C.T."/>
            <person name="van der Nest M.A."/>
            <person name="Wingfield M.J."/>
        </authorList>
    </citation>
    <scope>NUCLEOTIDE SEQUENCE [LARGE SCALE GENOMIC DNA]</scope>
    <source>
        <strain evidence="1">CMW44962</strain>
    </source>
</reference>
<dbReference type="EMBL" id="RIBY02002511">
    <property type="protein sequence ID" value="KAH9810774.1"/>
    <property type="molecule type" value="Genomic_DNA"/>
</dbReference>